<accession>A0ABY7DRR6</accession>
<organism evidence="2 3">
    <name type="scientific">Mya arenaria</name>
    <name type="common">Soft-shell clam</name>
    <dbReference type="NCBI Taxonomy" id="6604"/>
    <lineage>
        <taxon>Eukaryota</taxon>
        <taxon>Metazoa</taxon>
        <taxon>Spiralia</taxon>
        <taxon>Lophotrochozoa</taxon>
        <taxon>Mollusca</taxon>
        <taxon>Bivalvia</taxon>
        <taxon>Autobranchia</taxon>
        <taxon>Heteroconchia</taxon>
        <taxon>Euheterodonta</taxon>
        <taxon>Imparidentia</taxon>
        <taxon>Neoheterodontei</taxon>
        <taxon>Myida</taxon>
        <taxon>Myoidea</taxon>
        <taxon>Myidae</taxon>
        <taxon>Mya</taxon>
    </lineage>
</organism>
<name>A0ABY7DRR6_MYAAR</name>
<feature type="compositionally biased region" description="Basic and acidic residues" evidence="1">
    <location>
        <begin position="1"/>
        <end position="11"/>
    </location>
</feature>
<keyword evidence="3" id="KW-1185">Reference proteome</keyword>
<sequence length="253" mass="28422">MERKKKGEKPKLSLRKKNSDKLSTVATTKSTHVLNTLPKEEDLNESSEFAAQPKFAQMHSKPVEIINIEEETDTGEKISCQVCHKDLTCMNSQRRMQHVNKCIDRQEASEQAEKEGKQLLEQAQTAILDCPMCGRACKTQQSRKSHLKRCSVSLGVSTEQMLKLVRDQETERENLLAAGVMPANISQFEEDVQVAMAISTSLSDPQTVEAPRRAFPYGEPEHKVPKPFQSPPPKGWARRLPVGKGQYILSPPE</sequence>
<protein>
    <submittedName>
        <fullName evidence="2">SLX4-like protein</fullName>
    </submittedName>
</protein>
<dbReference type="PANTHER" id="PTHR21541:SF3">
    <property type="entry name" value="STRUCTURE-SPECIFIC ENDONUCLEASE SUBUNIT SLX4"/>
    <property type="match status" value="1"/>
</dbReference>
<evidence type="ECO:0000256" key="1">
    <source>
        <dbReference type="SAM" id="MobiDB-lite"/>
    </source>
</evidence>
<dbReference type="Proteomes" id="UP001164746">
    <property type="component" value="Chromosome 3"/>
</dbReference>
<gene>
    <name evidence="2" type="ORF">MAR_023647</name>
</gene>
<dbReference type="EMBL" id="CP111014">
    <property type="protein sequence ID" value="WAQ99274.1"/>
    <property type="molecule type" value="Genomic_DNA"/>
</dbReference>
<feature type="region of interest" description="Disordered" evidence="1">
    <location>
        <begin position="215"/>
        <end position="253"/>
    </location>
</feature>
<dbReference type="PANTHER" id="PTHR21541">
    <property type="entry name" value="BTB POZ DOMAIN CONTAINING 12"/>
    <property type="match status" value="1"/>
</dbReference>
<evidence type="ECO:0000313" key="3">
    <source>
        <dbReference type="Proteomes" id="UP001164746"/>
    </source>
</evidence>
<reference evidence="2" key="1">
    <citation type="submission" date="2022-11" db="EMBL/GenBank/DDBJ databases">
        <title>Centuries of genome instability and evolution in soft-shell clam transmissible cancer (bioRxiv).</title>
        <authorList>
            <person name="Hart S.F.M."/>
            <person name="Yonemitsu M.A."/>
            <person name="Giersch R.M."/>
            <person name="Beal B.F."/>
            <person name="Arriagada G."/>
            <person name="Davis B.W."/>
            <person name="Ostrander E.A."/>
            <person name="Goff S.P."/>
            <person name="Metzger M.J."/>
        </authorList>
    </citation>
    <scope>NUCLEOTIDE SEQUENCE</scope>
    <source>
        <strain evidence="2">MELC-2E11</strain>
        <tissue evidence="2">Siphon/mantle</tissue>
    </source>
</reference>
<evidence type="ECO:0000313" key="2">
    <source>
        <dbReference type="EMBL" id="WAQ99274.1"/>
    </source>
</evidence>
<feature type="region of interest" description="Disordered" evidence="1">
    <location>
        <begin position="1"/>
        <end position="27"/>
    </location>
</feature>
<proteinExistence type="predicted"/>